<keyword evidence="3" id="KW-1185">Reference proteome</keyword>
<accession>A0A8J1UL97</accession>
<feature type="compositionally biased region" description="Polar residues" evidence="1">
    <location>
        <begin position="62"/>
        <end position="85"/>
    </location>
</feature>
<feature type="region of interest" description="Disordered" evidence="1">
    <location>
        <begin position="57"/>
        <end position="126"/>
    </location>
</feature>
<organism evidence="2 3">
    <name type="scientific">Owenia fusiformis</name>
    <name type="common">Polychaete worm</name>
    <dbReference type="NCBI Taxonomy" id="6347"/>
    <lineage>
        <taxon>Eukaryota</taxon>
        <taxon>Metazoa</taxon>
        <taxon>Spiralia</taxon>
        <taxon>Lophotrochozoa</taxon>
        <taxon>Annelida</taxon>
        <taxon>Polychaeta</taxon>
        <taxon>Sedentaria</taxon>
        <taxon>Canalipalpata</taxon>
        <taxon>Sabellida</taxon>
        <taxon>Oweniida</taxon>
        <taxon>Oweniidae</taxon>
        <taxon>Owenia</taxon>
    </lineage>
</organism>
<reference evidence="2" key="1">
    <citation type="submission" date="2022-03" db="EMBL/GenBank/DDBJ databases">
        <authorList>
            <person name="Martin C."/>
        </authorList>
    </citation>
    <scope>NUCLEOTIDE SEQUENCE</scope>
</reference>
<protein>
    <submittedName>
        <fullName evidence="2">Uncharacterized protein</fullName>
    </submittedName>
</protein>
<evidence type="ECO:0000313" key="2">
    <source>
        <dbReference type="EMBL" id="CAH1788365.1"/>
    </source>
</evidence>
<dbReference type="Proteomes" id="UP000749559">
    <property type="component" value="Unassembled WGS sequence"/>
</dbReference>
<gene>
    <name evidence="2" type="ORF">OFUS_LOCUS13914</name>
</gene>
<evidence type="ECO:0000313" key="3">
    <source>
        <dbReference type="Proteomes" id="UP000749559"/>
    </source>
</evidence>
<name>A0A8J1UL97_OWEFU</name>
<dbReference type="EMBL" id="CAIIXF020000007">
    <property type="protein sequence ID" value="CAH1788365.1"/>
    <property type="molecule type" value="Genomic_DNA"/>
</dbReference>
<feature type="non-terminal residue" evidence="2">
    <location>
        <position position="269"/>
    </location>
</feature>
<proteinExistence type="predicted"/>
<feature type="region of interest" description="Disordered" evidence="1">
    <location>
        <begin position="175"/>
        <end position="213"/>
    </location>
</feature>
<sequence length="269" mass="29518">MGQRFRCKYCDFECQGKFALDTMKIHIPMIHKEQPLVYHVQDQSEWTDTWTEVNCEDDGNSVKDNLSAESDNNSVADSTDLSNVNVHGVEIKREPPSEDSNEPPPKKSKSEGFGLSLPVQIKSEPRDVIENEESEFATYAAEQSKGNEDNKDIDLNGASEMYPMLQTILALQAKTIQESSPSPKSNLNSNLPSTPLKASKVDTPSAASSSKAQHPELLTMLAKPIEPQSNKIVKQSPSLVQILSKPASSAIDSKGSGKIVENMLQSTIK</sequence>
<evidence type="ECO:0000256" key="1">
    <source>
        <dbReference type="SAM" id="MobiDB-lite"/>
    </source>
</evidence>
<feature type="compositionally biased region" description="Low complexity" evidence="1">
    <location>
        <begin position="179"/>
        <end position="197"/>
    </location>
</feature>
<dbReference type="AlphaFoldDB" id="A0A8J1UL97"/>
<comment type="caution">
    <text evidence="2">The sequence shown here is derived from an EMBL/GenBank/DDBJ whole genome shotgun (WGS) entry which is preliminary data.</text>
</comment>